<dbReference type="EMBL" id="LXQA010247392">
    <property type="protein sequence ID" value="MCI37696.1"/>
    <property type="molecule type" value="Genomic_DNA"/>
</dbReference>
<proteinExistence type="predicted"/>
<feature type="non-terminal residue" evidence="1">
    <location>
        <position position="63"/>
    </location>
</feature>
<keyword evidence="2" id="KW-1185">Reference proteome</keyword>
<evidence type="ECO:0000313" key="2">
    <source>
        <dbReference type="Proteomes" id="UP000265520"/>
    </source>
</evidence>
<evidence type="ECO:0000313" key="1">
    <source>
        <dbReference type="EMBL" id="MCI37696.1"/>
    </source>
</evidence>
<comment type="caution">
    <text evidence="1">The sequence shown here is derived from an EMBL/GenBank/DDBJ whole genome shotgun (WGS) entry which is preliminary data.</text>
</comment>
<dbReference type="Proteomes" id="UP000265520">
    <property type="component" value="Unassembled WGS sequence"/>
</dbReference>
<dbReference type="AlphaFoldDB" id="A0A392RQ62"/>
<accession>A0A392RQ62</accession>
<reference evidence="1 2" key="1">
    <citation type="journal article" date="2018" name="Front. Plant Sci.">
        <title>Red Clover (Trifolium pratense) and Zigzag Clover (T. medium) - A Picture of Genomic Similarities and Differences.</title>
        <authorList>
            <person name="Dluhosova J."/>
            <person name="Istvanek J."/>
            <person name="Nedelnik J."/>
            <person name="Repkova J."/>
        </authorList>
    </citation>
    <scope>NUCLEOTIDE SEQUENCE [LARGE SCALE GENOMIC DNA]</scope>
    <source>
        <strain evidence="2">cv. 10/8</strain>
        <tissue evidence="1">Leaf</tissue>
    </source>
</reference>
<organism evidence="1 2">
    <name type="scientific">Trifolium medium</name>
    <dbReference type="NCBI Taxonomy" id="97028"/>
    <lineage>
        <taxon>Eukaryota</taxon>
        <taxon>Viridiplantae</taxon>
        <taxon>Streptophyta</taxon>
        <taxon>Embryophyta</taxon>
        <taxon>Tracheophyta</taxon>
        <taxon>Spermatophyta</taxon>
        <taxon>Magnoliopsida</taxon>
        <taxon>eudicotyledons</taxon>
        <taxon>Gunneridae</taxon>
        <taxon>Pentapetalae</taxon>
        <taxon>rosids</taxon>
        <taxon>fabids</taxon>
        <taxon>Fabales</taxon>
        <taxon>Fabaceae</taxon>
        <taxon>Papilionoideae</taxon>
        <taxon>50 kb inversion clade</taxon>
        <taxon>NPAAA clade</taxon>
        <taxon>Hologalegina</taxon>
        <taxon>IRL clade</taxon>
        <taxon>Trifolieae</taxon>
        <taxon>Trifolium</taxon>
    </lineage>
</organism>
<sequence>MDSTSSNKKVIASTDDIIGHAFTPAHAFTWIFDANLPTIFHAEVEFLSIHSNRTLDGDGYYFD</sequence>
<protein>
    <submittedName>
        <fullName evidence="1">Uncharacterized protein</fullName>
    </submittedName>
</protein>
<name>A0A392RQ62_9FABA</name>